<accession>A0A9P5NZY0</accession>
<name>A0A9P5NZY0_GYMJU</name>
<gene>
    <name evidence="1" type="ORF">CPB84DRAFT_1224611</name>
</gene>
<proteinExistence type="predicted"/>
<protein>
    <submittedName>
        <fullName evidence="1">Uncharacterized protein</fullName>
    </submittedName>
</protein>
<dbReference type="AlphaFoldDB" id="A0A9P5NZY0"/>
<comment type="caution">
    <text evidence="1">The sequence shown here is derived from an EMBL/GenBank/DDBJ whole genome shotgun (WGS) entry which is preliminary data.</text>
</comment>
<keyword evidence="2" id="KW-1185">Reference proteome</keyword>
<dbReference type="EMBL" id="JADNYJ010000006">
    <property type="protein sequence ID" value="KAF8910541.1"/>
    <property type="molecule type" value="Genomic_DNA"/>
</dbReference>
<dbReference type="Proteomes" id="UP000724874">
    <property type="component" value="Unassembled WGS sequence"/>
</dbReference>
<reference evidence="1" key="1">
    <citation type="submission" date="2020-11" db="EMBL/GenBank/DDBJ databases">
        <authorList>
            <consortium name="DOE Joint Genome Institute"/>
            <person name="Ahrendt S."/>
            <person name="Riley R."/>
            <person name="Andreopoulos W."/>
            <person name="LaButti K."/>
            <person name="Pangilinan J."/>
            <person name="Ruiz-duenas F.J."/>
            <person name="Barrasa J.M."/>
            <person name="Sanchez-Garcia M."/>
            <person name="Camarero S."/>
            <person name="Miyauchi S."/>
            <person name="Serrano A."/>
            <person name="Linde D."/>
            <person name="Babiker R."/>
            <person name="Drula E."/>
            <person name="Ayuso-Fernandez I."/>
            <person name="Pacheco R."/>
            <person name="Padilla G."/>
            <person name="Ferreira P."/>
            <person name="Barriuso J."/>
            <person name="Kellner H."/>
            <person name="Castanera R."/>
            <person name="Alfaro M."/>
            <person name="Ramirez L."/>
            <person name="Pisabarro A.G."/>
            <person name="Kuo A."/>
            <person name="Tritt A."/>
            <person name="Lipzen A."/>
            <person name="He G."/>
            <person name="Yan M."/>
            <person name="Ng V."/>
            <person name="Cullen D."/>
            <person name="Martin F."/>
            <person name="Rosso M.-N."/>
            <person name="Henrissat B."/>
            <person name="Hibbett D."/>
            <person name="Martinez A.T."/>
            <person name="Grigoriev I.V."/>
        </authorList>
    </citation>
    <scope>NUCLEOTIDE SEQUENCE</scope>
    <source>
        <strain evidence="1">AH 44721</strain>
    </source>
</reference>
<evidence type="ECO:0000313" key="1">
    <source>
        <dbReference type="EMBL" id="KAF8910541.1"/>
    </source>
</evidence>
<evidence type="ECO:0000313" key="2">
    <source>
        <dbReference type="Proteomes" id="UP000724874"/>
    </source>
</evidence>
<organism evidence="1 2">
    <name type="scientific">Gymnopilus junonius</name>
    <name type="common">Spectacular rustgill mushroom</name>
    <name type="synonym">Gymnopilus spectabilis subsp. junonius</name>
    <dbReference type="NCBI Taxonomy" id="109634"/>
    <lineage>
        <taxon>Eukaryota</taxon>
        <taxon>Fungi</taxon>
        <taxon>Dikarya</taxon>
        <taxon>Basidiomycota</taxon>
        <taxon>Agaricomycotina</taxon>
        <taxon>Agaricomycetes</taxon>
        <taxon>Agaricomycetidae</taxon>
        <taxon>Agaricales</taxon>
        <taxon>Agaricineae</taxon>
        <taxon>Hymenogastraceae</taxon>
        <taxon>Gymnopilus</taxon>
    </lineage>
</organism>
<sequence length="185" mass="21325">MEIIPESSPDLRCRLSVMFLENYAGRPAFESDKPDIRRHIVKYLYICDTSDITLLVPYLQIIQRAVCIFGDELIRPRSPRWQGVFRGIVCCSEIQKDAAICKKGNKRPKYRIWRSIPRDQQCKFKGLLITLGLSRGIMAPPRRTYLVLNGIRKCLRGVKVIVTGRNHSKHGGTFFRGVCIQGFWL</sequence>